<feature type="chain" id="PRO_5020681144" evidence="3">
    <location>
        <begin position="23"/>
        <end position="157"/>
    </location>
</feature>
<evidence type="ECO:0000256" key="3">
    <source>
        <dbReference type="SAM" id="SignalP"/>
    </source>
</evidence>
<keyword evidence="5" id="KW-1185">Reference proteome</keyword>
<evidence type="ECO:0000313" key="4">
    <source>
        <dbReference type="EMBL" id="TKS84521.1"/>
    </source>
</evidence>
<feature type="signal peptide" evidence="3">
    <location>
        <begin position="1"/>
        <end position="22"/>
    </location>
</feature>
<keyword evidence="2" id="KW-1133">Transmembrane helix</keyword>
<feature type="region of interest" description="Disordered" evidence="1">
    <location>
        <begin position="90"/>
        <end position="111"/>
    </location>
</feature>
<accession>A0A4U5VAG4</accession>
<evidence type="ECO:0000256" key="1">
    <source>
        <dbReference type="SAM" id="MobiDB-lite"/>
    </source>
</evidence>
<keyword evidence="2" id="KW-0812">Transmembrane</keyword>
<feature type="compositionally biased region" description="Basic and acidic residues" evidence="1">
    <location>
        <begin position="94"/>
        <end position="111"/>
    </location>
</feature>
<feature type="transmembrane region" description="Helical" evidence="2">
    <location>
        <begin position="72"/>
        <end position="90"/>
    </location>
</feature>
<evidence type="ECO:0000256" key="2">
    <source>
        <dbReference type="SAM" id="Phobius"/>
    </source>
</evidence>
<sequence length="157" mass="17093">MVKQKLLSLWVCLLLMATLCPGAQYAYSKRGWSFKGKEKDDKGSPSKGREKDDSGKGSPSKGRGLSKQGMKWAGAAAAGVLGGTGLGFLGKPKHGSEKHYGHKKTSSEKDQRLYYNERQGSSKQVFVKAAAPAPVTNTFLTLRYVVPLLITAWIRDM</sequence>
<dbReference type="EMBL" id="CM014093">
    <property type="protein sequence ID" value="TKS84521.1"/>
    <property type="molecule type" value="Genomic_DNA"/>
</dbReference>
<evidence type="ECO:0000313" key="5">
    <source>
        <dbReference type="Proteomes" id="UP000298787"/>
    </source>
</evidence>
<dbReference type="STRING" id="240159.A0A4U5VAG4"/>
<dbReference type="Proteomes" id="UP000298787">
    <property type="component" value="Chromosome 16"/>
</dbReference>
<feature type="compositionally biased region" description="Basic and acidic residues" evidence="1">
    <location>
        <begin position="35"/>
        <end position="55"/>
    </location>
</feature>
<organism evidence="4 5">
    <name type="scientific">Collichthys lucidus</name>
    <name type="common">Big head croaker</name>
    <name type="synonym">Sciaena lucida</name>
    <dbReference type="NCBI Taxonomy" id="240159"/>
    <lineage>
        <taxon>Eukaryota</taxon>
        <taxon>Metazoa</taxon>
        <taxon>Chordata</taxon>
        <taxon>Craniata</taxon>
        <taxon>Vertebrata</taxon>
        <taxon>Euteleostomi</taxon>
        <taxon>Actinopterygii</taxon>
        <taxon>Neopterygii</taxon>
        <taxon>Teleostei</taxon>
        <taxon>Neoteleostei</taxon>
        <taxon>Acanthomorphata</taxon>
        <taxon>Eupercaria</taxon>
        <taxon>Sciaenidae</taxon>
        <taxon>Collichthys</taxon>
    </lineage>
</organism>
<protein>
    <submittedName>
        <fullName evidence="4">Uncharacterized protein</fullName>
    </submittedName>
</protein>
<feature type="region of interest" description="Disordered" evidence="1">
    <location>
        <begin position="34"/>
        <end position="70"/>
    </location>
</feature>
<proteinExistence type="predicted"/>
<reference evidence="4 5" key="1">
    <citation type="submission" date="2019-01" db="EMBL/GenBank/DDBJ databases">
        <title>Genome Assembly of Collichthys lucidus.</title>
        <authorList>
            <person name="Cai M."/>
            <person name="Xiao S."/>
        </authorList>
    </citation>
    <scope>NUCLEOTIDE SEQUENCE [LARGE SCALE GENOMIC DNA]</scope>
    <source>
        <strain evidence="4">JT15FE1705JMU</strain>
        <tissue evidence="4">Muscle</tissue>
    </source>
</reference>
<gene>
    <name evidence="4" type="ORF">D9C73_018711</name>
</gene>
<name>A0A4U5VAG4_COLLU</name>
<keyword evidence="2" id="KW-0472">Membrane</keyword>
<keyword evidence="3" id="KW-0732">Signal</keyword>
<dbReference type="AlphaFoldDB" id="A0A4U5VAG4"/>